<reference evidence="1" key="1">
    <citation type="submission" date="2016-06" db="EMBL/GenBank/DDBJ databases">
        <title>Pandoraea oxalativorans DSM 23570 Genome Sequencing.</title>
        <authorList>
            <person name="Ee R."/>
            <person name="Lim Y.-L."/>
            <person name="Yong D."/>
            <person name="Yin W.-F."/>
            <person name="Chan K.-G."/>
        </authorList>
    </citation>
    <scope>NUCLEOTIDE SEQUENCE</scope>
    <source>
        <strain evidence="1">DSM 23570</strain>
        <plasmid evidence="1">pPO70-1</plasmid>
    </source>
</reference>
<proteinExistence type="predicted"/>
<name>A0A0G3IHL8_9BURK</name>
<organism evidence="1 2">
    <name type="scientific">Pandoraea oxalativorans</name>
    <dbReference type="NCBI Taxonomy" id="573737"/>
    <lineage>
        <taxon>Bacteria</taxon>
        <taxon>Pseudomonadati</taxon>
        <taxon>Pseudomonadota</taxon>
        <taxon>Betaproteobacteria</taxon>
        <taxon>Burkholderiales</taxon>
        <taxon>Burkholderiaceae</taxon>
        <taxon>Pandoraea</taxon>
    </lineage>
</organism>
<dbReference type="Proteomes" id="UP000035050">
    <property type="component" value="Plasmid pPO70-1"/>
</dbReference>
<protein>
    <submittedName>
        <fullName evidence="1">Uncharacterized protein</fullName>
    </submittedName>
</protein>
<geneLocation type="plasmid" evidence="1 2">
    <name>pPO70-1</name>
</geneLocation>
<gene>
    <name evidence="1" type="ORF">MB84_27950</name>
</gene>
<evidence type="ECO:0000313" key="1">
    <source>
        <dbReference type="EMBL" id="AKK24670.1"/>
    </source>
</evidence>
<keyword evidence="2" id="KW-1185">Reference proteome</keyword>
<sequence length="61" mass="6763">MAFKLIEAVQEWWRRIRGVDKIEPRLKGVSFKDSTPTTESTPAPAQALAAGACRLSAVHRI</sequence>
<dbReference type="KEGG" id="pox:MB84_27950"/>
<keyword evidence="1" id="KW-0614">Plasmid</keyword>
<dbReference type="AlphaFoldDB" id="A0A0G3IHL8"/>
<evidence type="ECO:0000313" key="2">
    <source>
        <dbReference type="Proteomes" id="UP000035050"/>
    </source>
</evidence>
<accession>A0A0G3IHL8</accession>
<dbReference type="PATRIC" id="fig|573737.6.peg.5471"/>
<dbReference type="EMBL" id="CP011518">
    <property type="protein sequence ID" value="AKK24670.1"/>
    <property type="molecule type" value="Genomic_DNA"/>
</dbReference>